<evidence type="ECO:0000256" key="11">
    <source>
        <dbReference type="PIRSR" id="PIRSR601621-4"/>
    </source>
</evidence>
<keyword evidence="9 12" id="KW-0106">Calcium</keyword>
<keyword evidence="3 9" id="KW-0349">Heme</keyword>
<dbReference type="GO" id="GO:0034599">
    <property type="term" value="P:cellular response to oxidative stress"/>
    <property type="evidence" value="ECO:0007669"/>
    <property type="project" value="InterPro"/>
</dbReference>
<feature type="site" description="Transition state stabilizer" evidence="10">
    <location>
        <position position="129"/>
    </location>
</feature>
<keyword evidence="2 12" id="KW-0575">Peroxidase</keyword>
<dbReference type="PRINTS" id="PR00458">
    <property type="entry name" value="PEROXIDASE"/>
</dbReference>
<dbReference type="GO" id="GO:0046872">
    <property type="term" value="F:metal ion binding"/>
    <property type="evidence" value="ECO:0007669"/>
    <property type="project" value="UniProtKB-UniRule"/>
</dbReference>
<reference evidence="14 15" key="1">
    <citation type="submission" date="2017-03" db="EMBL/GenBank/DDBJ databases">
        <title>Genomes of endolithic fungi from Antarctica.</title>
        <authorList>
            <person name="Coleine C."/>
            <person name="Masonjones S."/>
            <person name="Stajich J.E."/>
        </authorList>
    </citation>
    <scope>NUCLEOTIDE SEQUENCE [LARGE SCALE GENOMIC DNA]</scope>
    <source>
        <strain evidence="14 15">CCFEE 5187</strain>
    </source>
</reference>
<evidence type="ECO:0000256" key="9">
    <source>
        <dbReference type="PIRSR" id="PIRSR601621-2"/>
    </source>
</evidence>
<dbReference type="GO" id="GO:0020037">
    <property type="term" value="F:heme binding"/>
    <property type="evidence" value="ECO:0007669"/>
    <property type="project" value="UniProtKB-UniRule"/>
</dbReference>
<organism evidence="14 15">
    <name type="scientific">Cryomyces minteri</name>
    <dbReference type="NCBI Taxonomy" id="331657"/>
    <lineage>
        <taxon>Eukaryota</taxon>
        <taxon>Fungi</taxon>
        <taxon>Dikarya</taxon>
        <taxon>Ascomycota</taxon>
        <taxon>Pezizomycotina</taxon>
        <taxon>Dothideomycetes</taxon>
        <taxon>Dothideomycetes incertae sedis</taxon>
        <taxon>Cryomyces</taxon>
    </lineage>
</organism>
<comment type="caution">
    <text evidence="14">The sequence shown here is derived from an EMBL/GenBank/DDBJ whole genome shotgun (WGS) entry which is preliminary data.</text>
</comment>
<dbReference type="PANTHER" id="PTHR31356">
    <property type="entry name" value="THYLAKOID LUMENAL 29 KDA PROTEIN, CHLOROPLASTIC-RELATED"/>
    <property type="match status" value="1"/>
</dbReference>
<evidence type="ECO:0000256" key="12">
    <source>
        <dbReference type="RuleBase" id="RU363051"/>
    </source>
</evidence>
<dbReference type="GO" id="GO:0000302">
    <property type="term" value="P:response to reactive oxygen species"/>
    <property type="evidence" value="ECO:0007669"/>
    <property type="project" value="TreeGrafter"/>
</dbReference>
<comment type="similarity">
    <text evidence="1 12">Belongs to the peroxidase family. Ligninase subfamily.</text>
</comment>
<dbReference type="InterPro" id="IPR002016">
    <property type="entry name" value="Haem_peroxidase"/>
</dbReference>
<keyword evidence="4 9" id="KW-0479">Metal-binding</keyword>
<feature type="binding site" evidence="9">
    <location>
        <position position="153"/>
    </location>
    <ligand>
        <name>Ca(2+)</name>
        <dbReference type="ChEBI" id="CHEBI:29108"/>
        <label>1</label>
    </ligand>
</feature>
<evidence type="ECO:0000256" key="6">
    <source>
        <dbReference type="ARBA" id="ARBA00023004"/>
    </source>
</evidence>
<feature type="non-terminal residue" evidence="14">
    <location>
        <position position="353"/>
    </location>
</feature>
<dbReference type="SMR" id="A0A4U0WQH7"/>
<dbReference type="GO" id="GO:0042744">
    <property type="term" value="P:hydrogen peroxide catabolic process"/>
    <property type="evidence" value="ECO:0007669"/>
    <property type="project" value="TreeGrafter"/>
</dbReference>
<dbReference type="PANTHER" id="PTHR31356:SF66">
    <property type="entry name" value="CATALASE-PEROXIDASE"/>
    <property type="match status" value="1"/>
</dbReference>
<evidence type="ECO:0000256" key="8">
    <source>
        <dbReference type="PIRSR" id="PIRSR601621-1"/>
    </source>
</evidence>
<comment type="cofactor">
    <cofactor evidence="9 12">
        <name>Ca(2+)</name>
        <dbReference type="ChEBI" id="CHEBI:29108"/>
    </cofactor>
    <text evidence="9 12">Binds 2 calcium ions per subunit.</text>
</comment>
<feature type="binding site" evidence="9">
    <location>
        <position position="243"/>
    </location>
    <ligand>
        <name>Ca(2+)</name>
        <dbReference type="ChEBI" id="CHEBI:29108"/>
        <label>2</label>
    </ligand>
</feature>
<dbReference type="EC" id="1.11.1.-" evidence="12"/>
<feature type="binding site" evidence="9">
    <location>
        <position position="260"/>
    </location>
    <ligand>
        <name>Ca(2+)</name>
        <dbReference type="ChEBI" id="CHEBI:29108"/>
        <label>2</label>
    </ligand>
</feature>
<evidence type="ECO:0000256" key="3">
    <source>
        <dbReference type="ARBA" id="ARBA00022617"/>
    </source>
</evidence>
<dbReference type="InterPro" id="IPR010255">
    <property type="entry name" value="Haem_peroxidase_sf"/>
</dbReference>
<dbReference type="Proteomes" id="UP000308768">
    <property type="component" value="Unassembled WGS sequence"/>
</dbReference>
<protein>
    <recommendedName>
        <fullName evidence="12">Peroxidase</fullName>
        <ecNumber evidence="12">1.11.1.-</ecNumber>
    </recommendedName>
</protein>
<dbReference type="GO" id="GO:0004601">
    <property type="term" value="F:peroxidase activity"/>
    <property type="evidence" value="ECO:0007669"/>
    <property type="project" value="UniProtKB-KW"/>
</dbReference>
<feature type="domain" description="Plant heme peroxidase family profile" evidence="13">
    <location>
        <begin position="201"/>
        <end position="307"/>
    </location>
</feature>
<dbReference type="Gene3D" id="1.10.420.10">
    <property type="entry name" value="Peroxidase, domain 2"/>
    <property type="match status" value="1"/>
</dbReference>
<dbReference type="PRINTS" id="PR00462">
    <property type="entry name" value="LIGNINASE"/>
</dbReference>
<evidence type="ECO:0000256" key="5">
    <source>
        <dbReference type="ARBA" id="ARBA00023002"/>
    </source>
</evidence>
<dbReference type="STRING" id="331657.A0A4U0WQH7"/>
<proteinExistence type="inferred from homology"/>
<feature type="disulfide bond" evidence="11">
    <location>
        <begin position="99"/>
        <end position="337"/>
    </location>
</feature>
<dbReference type="InterPro" id="IPR001621">
    <property type="entry name" value="Ligninase"/>
</dbReference>
<feature type="binding site" description="axial binding residue" evidence="9">
    <location>
        <position position="242"/>
    </location>
    <ligand>
        <name>heme b</name>
        <dbReference type="ChEBI" id="CHEBI:60344"/>
    </ligand>
    <ligandPart>
        <name>Fe</name>
        <dbReference type="ChEBI" id="CHEBI:18248"/>
    </ligandPart>
</feature>
<dbReference type="OrthoDB" id="2113341at2759"/>
<dbReference type="PROSITE" id="PS00436">
    <property type="entry name" value="PEROXIDASE_2"/>
    <property type="match status" value="1"/>
</dbReference>
<keyword evidence="15" id="KW-1185">Reference proteome</keyword>
<keyword evidence="11" id="KW-1015">Disulfide bond</keyword>
<evidence type="ECO:0000259" key="13">
    <source>
        <dbReference type="Pfam" id="PF00141"/>
    </source>
</evidence>
<evidence type="ECO:0000256" key="10">
    <source>
        <dbReference type="PIRSR" id="PIRSR601621-3"/>
    </source>
</evidence>
<evidence type="ECO:0000256" key="4">
    <source>
        <dbReference type="ARBA" id="ARBA00022723"/>
    </source>
</evidence>
<feature type="binding site" evidence="9">
    <location>
        <position position="155"/>
    </location>
    <ligand>
        <name>Ca(2+)</name>
        <dbReference type="ChEBI" id="CHEBI:29108"/>
        <label>1</label>
    </ligand>
</feature>
<dbReference type="InterPro" id="IPR019794">
    <property type="entry name" value="Peroxidases_AS"/>
</dbReference>
<evidence type="ECO:0000256" key="2">
    <source>
        <dbReference type="ARBA" id="ARBA00022559"/>
    </source>
</evidence>
<feature type="binding site" evidence="9">
    <location>
        <position position="267"/>
    </location>
    <ligand>
        <name>Ca(2+)</name>
        <dbReference type="ChEBI" id="CHEBI:29108"/>
        <label>2</label>
    </ligand>
</feature>
<keyword evidence="5 12" id="KW-0560">Oxidoreductase</keyword>
<dbReference type="InterPro" id="IPR044831">
    <property type="entry name" value="Ccp1-like"/>
</dbReference>
<gene>
    <name evidence="14" type="ORF">B0A49_09189</name>
</gene>
<sequence>MALLDSALHTRNAFINSPYFTQALGLLSLASALALPVPVNDGSPTRVLIGDLKTKITSPIGQSIANQLLGLETSQSSVVGTPPSNGQGLGACKKSTDPCCIYYSLSKDLSSDFTGPTGRCNDLARAAIRLGFHDAGTWSQSLAASGQDFGGADGSLVLFGEISRGENRGLEGIVAAAKKYQNKYGVGMADLIQYMATHAVDATQAAPNGLLPPVTGDPDSLIALFADKTIPAHDLAALLGAHSTSKQFHVDSSQSGAPQDSTPGVWDVSFYNETIQNSAPKGVFRFASDLVLAKDPRVSSEWNSFINDQHHWNEDYATAYVRLSLLGVNNINNLTECSATLPVARPTFPGSSE</sequence>
<comment type="cofactor">
    <cofactor evidence="9">
        <name>heme b</name>
        <dbReference type="ChEBI" id="CHEBI:60344"/>
    </cofactor>
    <text evidence="9">Binds 1 heme b (iron(II)-protoporphyrin IX) group per subunit.</text>
</comment>
<feature type="active site" description="Proton acceptor" evidence="8">
    <location>
        <position position="133"/>
    </location>
</feature>
<accession>A0A4U0WQH7</accession>
<dbReference type="Pfam" id="PF00141">
    <property type="entry name" value="peroxidase"/>
    <property type="match status" value="1"/>
</dbReference>
<dbReference type="SUPFAM" id="SSF48113">
    <property type="entry name" value="Heme-dependent peroxidases"/>
    <property type="match status" value="1"/>
</dbReference>
<keyword evidence="7" id="KW-0325">Glycoprotein</keyword>
<feature type="binding site" evidence="9">
    <location>
        <position position="262"/>
    </location>
    <ligand>
        <name>Ca(2+)</name>
        <dbReference type="ChEBI" id="CHEBI:29108"/>
        <label>2</label>
    </ligand>
</feature>
<dbReference type="AlphaFoldDB" id="A0A4U0WQH7"/>
<dbReference type="Gene3D" id="1.10.520.10">
    <property type="match status" value="1"/>
</dbReference>
<name>A0A4U0WQH7_9PEZI</name>
<evidence type="ECO:0000313" key="15">
    <source>
        <dbReference type="Proteomes" id="UP000308768"/>
    </source>
</evidence>
<evidence type="ECO:0000256" key="1">
    <source>
        <dbReference type="ARBA" id="ARBA00006089"/>
    </source>
</evidence>
<evidence type="ECO:0000313" key="14">
    <source>
        <dbReference type="EMBL" id="TKA64693.1"/>
    </source>
</evidence>
<evidence type="ECO:0000256" key="7">
    <source>
        <dbReference type="ARBA" id="ARBA00023180"/>
    </source>
</evidence>
<dbReference type="EMBL" id="NAJN01001230">
    <property type="protein sequence ID" value="TKA64693.1"/>
    <property type="molecule type" value="Genomic_DNA"/>
</dbReference>
<keyword evidence="6 9" id="KW-0408">Iron</keyword>
<feature type="binding site" evidence="9">
    <location>
        <position position="134"/>
    </location>
    <ligand>
        <name>Ca(2+)</name>
        <dbReference type="ChEBI" id="CHEBI:29108"/>
        <label>1</label>
    </ligand>
</feature>